<accession>G7IJL7</accession>
<keyword evidence="2 3" id="KW-0408">Iron</keyword>
<dbReference type="HOGENOM" id="CLU_010119_15_1_1"/>
<evidence type="ECO:0000313" key="8">
    <source>
        <dbReference type="Proteomes" id="UP000002051"/>
    </source>
</evidence>
<dbReference type="Gramene" id="rna11461">
    <property type="protein sequence ID" value="RHN75285.1"/>
    <property type="gene ID" value="gene11461"/>
</dbReference>
<evidence type="ECO:0000313" key="9">
    <source>
        <dbReference type="Proteomes" id="UP000265566"/>
    </source>
</evidence>
<dbReference type="GO" id="GO:0016706">
    <property type="term" value="F:2-oxoglutarate-dependent dioxygenase activity"/>
    <property type="evidence" value="ECO:0000318"/>
    <property type="project" value="GO_Central"/>
</dbReference>
<feature type="domain" description="Fe2OG dioxygenase" evidence="4">
    <location>
        <begin position="183"/>
        <end position="282"/>
    </location>
</feature>
<keyword evidence="8" id="KW-1185">Reference proteome</keyword>
<evidence type="ECO:0000313" key="6">
    <source>
        <dbReference type="EMBL" id="RHN75285.1"/>
    </source>
</evidence>
<evidence type="ECO:0000256" key="2">
    <source>
        <dbReference type="ARBA" id="ARBA00023004"/>
    </source>
</evidence>
<protein>
    <submittedName>
        <fullName evidence="5">Gibberellin 2-beta-dioxygenase</fullName>
    </submittedName>
    <submittedName>
        <fullName evidence="6">Putative oxoglutarate/iron-dependent dioxygenase, non-heme dioxygenase domain-containing protein</fullName>
    </submittedName>
</protein>
<evidence type="ECO:0000313" key="7">
    <source>
        <dbReference type="EnsemblPlants" id="AES66887"/>
    </source>
</evidence>
<name>G7IJL7_MEDTR</name>
<keyword evidence="1 3" id="KW-0479">Metal-binding</keyword>
<evidence type="ECO:0000259" key="4">
    <source>
        <dbReference type="PROSITE" id="PS51471"/>
    </source>
</evidence>
<dbReference type="EMBL" id="CM001218">
    <property type="protein sequence ID" value="AES66887.1"/>
    <property type="molecule type" value="Genomic_DNA"/>
</dbReference>
<dbReference type="eggNOG" id="KOG0143">
    <property type="taxonomic scope" value="Eukaryota"/>
</dbReference>
<dbReference type="AlphaFoldDB" id="G7IJL7"/>
<reference evidence="7" key="3">
    <citation type="submission" date="2015-04" db="UniProtKB">
        <authorList>
            <consortium name="EnsemblPlants"/>
        </authorList>
    </citation>
    <scope>IDENTIFICATION</scope>
    <source>
        <strain evidence="7">cv. Jemalong A17</strain>
    </source>
</reference>
<evidence type="ECO:0000256" key="1">
    <source>
        <dbReference type="ARBA" id="ARBA00022723"/>
    </source>
</evidence>
<proteinExistence type="inferred from homology"/>
<gene>
    <name evidence="7" type="primary">11416613</name>
    <name evidence="5" type="ordered locus">MTR_2g083000</name>
    <name evidence="6" type="ORF">MtrunA17_Chr2g0319491</name>
</gene>
<dbReference type="InterPro" id="IPR005123">
    <property type="entry name" value="Oxoglu/Fe-dep_dioxygenase_dom"/>
</dbReference>
<dbReference type="STRING" id="3880.G7IJL7"/>
<comment type="similarity">
    <text evidence="3">Belongs to the iron/ascorbate-dependent oxidoreductase family.</text>
</comment>
<evidence type="ECO:0000313" key="5">
    <source>
        <dbReference type="EMBL" id="AES66887.1"/>
    </source>
</evidence>
<dbReference type="Proteomes" id="UP000265566">
    <property type="component" value="Chromosome 2"/>
</dbReference>
<dbReference type="OrthoDB" id="288590at2759"/>
<sequence>MDYEPPFLQTYMSLLQGTNDLISDLSDVEKREIPLIDLKRLKLDQLEREECMKEITEAARKWGFFQVVNHGVSQEVLKNMQFEEKEVFRTPFGIKSQENFLNLPSRTYRWGNASAINPKQLMWSEALHIFLPDIEKMDQHKSLRSSIESFVKVVTPLAENLVQILAQELNINFSYFQQNCSANTSYLRLNRYPPCPFPSKVIGLLPHADTSFITIVHQDHIGGLQLMKDGKWISVKPNSEALIVNVGDLFQALSNGLYTSVGHRVVAAEKVERFSLAYFYGPSIDAVIESYATPPLYRKFTFGEYKEQTMKDLKEGGDKVGISRFLL</sequence>
<organism evidence="5 8">
    <name type="scientific">Medicago truncatula</name>
    <name type="common">Barrel medic</name>
    <name type="synonym">Medicago tribuloides</name>
    <dbReference type="NCBI Taxonomy" id="3880"/>
    <lineage>
        <taxon>Eukaryota</taxon>
        <taxon>Viridiplantae</taxon>
        <taxon>Streptophyta</taxon>
        <taxon>Embryophyta</taxon>
        <taxon>Tracheophyta</taxon>
        <taxon>Spermatophyta</taxon>
        <taxon>Magnoliopsida</taxon>
        <taxon>eudicotyledons</taxon>
        <taxon>Gunneridae</taxon>
        <taxon>Pentapetalae</taxon>
        <taxon>rosids</taxon>
        <taxon>fabids</taxon>
        <taxon>Fabales</taxon>
        <taxon>Fabaceae</taxon>
        <taxon>Papilionoideae</taxon>
        <taxon>50 kb inversion clade</taxon>
        <taxon>NPAAA clade</taxon>
        <taxon>Hologalegina</taxon>
        <taxon>IRL clade</taxon>
        <taxon>Trifolieae</taxon>
        <taxon>Medicago</taxon>
    </lineage>
</organism>
<dbReference type="OMA" id="HVEREEC"/>
<dbReference type="Pfam" id="PF03171">
    <property type="entry name" value="2OG-FeII_Oxy"/>
    <property type="match status" value="1"/>
</dbReference>
<dbReference type="SUPFAM" id="SSF51197">
    <property type="entry name" value="Clavaminate synthase-like"/>
    <property type="match status" value="1"/>
</dbReference>
<keyword evidence="3" id="KW-0560">Oxidoreductase</keyword>
<dbReference type="PROSITE" id="PS51471">
    <property type="entry name" value="FE2OG_OXY"/>
    <property type="match status" value="1"/>
</dbReference>
<dbReference type="EnsemblPlants" id="AES66887">
    <property type="protein sequence ID" value="AES66887"/>
    <property type="gene ID" value="MTR_2g083000"/>
</dbReference>
<dbReference type="Proteomes" id="UP000002051">
    <property type="component" value="Chromosome 2"/>
</dbReference>
<reference evidence="6" key="5">
    <citation type="journal article" date="2018" name="Nat. Plants">
        <title>Whole-genome landscape of Medicago truncatula symbiotic genes.</title>
        <authorList>
            <person name="Pecrix Y."/>
            <person name="Gamas P."/>
            <person name="Carrere S."/>
        </authorList>
    </citation>
    <scope>NUCLEOTIDE SEQUENCE</scope>
    <source>
        <tissue evidence="6">Leaves</tissue>
    </source>
</reference>
<dbReference type="InterPro" id="IPR027443">
    <property type="entry name" value="IPNS-like_sf"/>
</dbReference>
<keyword evidence="6" id="KW-0223">Dioxygenase</keyword>
<dbReference type="Pfam" id="PF14226">
    <property type="entry name" value="DIOX_N"/>
    <property type="match status" value="1"/>
</dbReference>
<dbReference type="PaxDb" id="3880-AES66887"/>
<dbReference type="InterPro" id="IPR044861">
    <property type="entry name" value="IPNS-like_FE2OG_OXY"/>
</dbReference>
<dbReference type="InterPro" id="IPR050231">
    <property type="entry name" value="Iron_ascorbate_oxido_reductase"/>
</dbReference>
<dbReference type="GO" id="GO:0046872">
    <property type="term" value="F:metal ion binding"/>
    <property type="evidence" value="ECO:0007669"/>
    <property type="project" value="UniProtKB-KW"/>
</dbReference>
<dbReference type="Gene3D" id="2.60.120.330">
    <property type="entry name" value="B-lactam Antibiotic, Isopenicillin N Synthase, Chain"/>
    <property type="match status" value="1"/>
</dbReference>
<reference evidence="5 8" key="2">
    <citation type="journal article" date="2014" name="BMC Genomics">
        <title>An improved genome release (version Mt4.0) for the model legume Medicago truncatula.</title>
        <authorList>
            <person name="Tang H."/>
            <person name="Krishnakumar V."/>
            <person name="Bidwell S."/>
            <person name="Rosen B."/>
            <person name="Chan A."/>
            <person name="Zhou S."/>
            <person name="Gentzbittel L."/>
            <person name="Childs K.L."/>
            <person name="Yandell M."/>
            <person name="Gundlach H."/>
            <person name="Mayer K.F."/>
            <person name="Schwartz D.C."/>
            <person name="Town C.D."/>
        </authorList>
    </citation>
    <scope>GENOME REANNOTATION</scope>
    <source>
        <strain evidence="5">A17</strain>
        <strain evidence="7 8">cv. Jemalong A17</strain>
    </source>
</reference>
<dbReference type="EMBL" id="PSQE01000002">
    <property type="protein sequence ID" value="RHN75285.1"/>
    <property type="molecule type" value="Genomic_DNA"/>
</dbReference>
<dbReference type="PANTHER" id="PTHR47990">
    <property type="entry name" value="2-OXOGLUTARATE (2OG) AND FE(II)-DEPENDENT OXYGENASE SUPERFAMILY PROTEIN-RELATED"/>
    <property type="match status" value="1"/>
</dbReference>
<dbReference type="KEGG" id="mtr:11416613"/>
<evidence type="ECO:0000256" key="3">
    <source>
        <dbReference type="RuleBase" id="RU003682"/>
    </source>
</evidence>
<reference evidence="5 8" key="1">
    <citation type="journal article" date="2011" name="Nature">
        <title>The Medicago genome provides insight into the evolution of rhizobial symbioses.</title>
        <authorList>
            <person name="Young N.D."/>
            <person name="Debelle F."/>
            <person name="Oldroyd G.E."/>
            <person name="Geurts R."/>
            <person name="Cannon S.B."/>
            <person name="Udvardi M.K."/>
            <person name="Benedito V.A."/>
            <person name="Mayer K.F."/>
            <person name="Gouzy J."/>
            <person name="Schoof H."/>
            <person name="Van de Peer Y."/>
            <person name="Proost S."/>
            <person name="Cook D.R."/>
            <person name="Meyers B.C."/>
            <person name="Spannagl M."/>
            <person name="Cheung F."/>
            <person name="De Mita S."/>
            <person name="Krishnakumar V."/>
            <person name="Gundlach H."/>
            <person name="Zhou S."/>
            <person name="Mudge J."/>
            <person name="Bharti A.K."/>
            <person name="Murray J.D."/>
            <person name="Naoumkina M.A."/>
            <person name="Rosen B."/>
            <person name="Silverstein K.A."/>
            <person name="Tang H."/>
            <person name="Rombauts S."/>
            <person name="Zhao P.X."/>
            <person name="Zhou P."/>
            <person name="Barbe V."/>
            <person name="Bardou P."/>
            <person name="Bechner M."/>
            <person name="Bellec A."/>
            <person name="Berger A."/>
            <person name="Berges H."/>
            <person name="Bidwell S."/>
            <person name="Bisseling T."/>
            <person name="Choisne N."/>
            <person name="Couloux A."/>
            <person name="Denny R."/>
            <person name="Deshpande S."/>
            <person name="Dai X."/>
            <person name="Doyle J.J."/>
            <person name="Dudez A.M."/>
            <person name="Farmer A.D."/>
            <person name="Fouteau S."/>
            <person name="Franken C."/>
            <person name="Gibelin C."/>
            <person name="Gish J."/>
            <person name="Goldstein S."/>
            <person name="Gonzalez A.J."/>
            <person name="Green P.J."/>
            <person name="Hallab A."/>
            <person name="Hartog M."/>
            <person name="Hua A."/>
            <person name="Humphray S.J."/>
            <person name="Jeong D.H."/>
            <person name="Jing Y."/>
            <person name="Jocker A."/>
            <person name="Kenton S.M."/>
            <person name="Kim D.J."/>
            <person name="Klee K."/>
            <person name="Lai H."/>
            <person name="Lang C."/>
            <person name="Lin S."/>
            <person name="Macmil S.L."/>
            <person name="Magdelenat G."/>
            <person name="Matthews L."/>
            <person name="McCorrison J."/>
            <person name="Monaghan E.L."/>
            <person name="Mun J.H."/>
            <person name="Najar F.Z."/>
            <person name="Nicholson C."/>
            <person name="Noirot C."/>
            <person name="O'Bleness M."/>
            <person name="Paule C.R."/>
            <person name="Poulain J."/>
            <person name="Prion F."/>
            <person name="Qin B."/>
            <person name="Qu C."/>
            <person name="Retzel E.F."/>
            <person name="Riddle C."/>
            <person name="Sallet E."/>
            <person name="Samain S."/>
            <person name="Samson N."/>
            <person name="Sanders I."/>
            <person name="Saurat O."/>
            <person name="Scarpelli C."/>
            <person name="Schiex T."/>
            <person name="Segurens B."/>
            <person name="Severin A.J."/>
            <person name="Sherrier D.J."/>
            <person name="Shi R."/>
            <person name="Sims S."/>
            <person name="Singer S.R."/>
            <person name="Sinharoy S."/>
            <person name="Sterck L."/>
            <person name="Viollet A."/>
            <person name="Wang B.B."/>
            <person name="Wang K."/>
            <person name="Wang M."/>
            <person name="Wang X."/>
            <person name="Warfsmann J."/>
            <person name="Weissenbach J."/>
            <person name="White D.D."/>
            <person name="White J.D."/>
            <person name="Wiley G.B."/>
            <person name="Wincker P."/>
            <person name="Xing Y."/>
            <person name="Yang L."/>
            <person name="Yao Z."/>
            <person name="Ying F."/>
            <person name="Zhai J."/>
            <person name="Zhou L."/>
            <person name="Zuber A."/>
            <person name="Denarie J."/>
            <person name="Dixon R.A."/>
            <person name="May G.D."/>
            <person name="Schwartz D.C."/>
            <person name="Rogers J."/>
            <person name="Quetier F."/>
            <person name="Town C.D."/>
            <person name="Roe B.A."/>
        </authorList>
    </citation>
    <scope>NUCLEOTIDE SEQUENCE [LARGE SCALE GENOMIC DNA]</scope>
    <source>
        <strain evidence="5">A17</strain>
        <strain evidence="7 8">cv. Jemalong A17</strain>
    </source>
</reference>
<dbReference type="InterPro" id="IPR026992">
    <property type="entry name" value="DIOX_N"/>
</dbReference>
<reference evidence="9" key="4">
    <citation type="journal article" date="2018" name="Nat. Plants">
        <title>Whole-genome landscape of Medicago truncatula symbiotic genes.</title>
        <authorList>
            <person name="Pecrix Y."/>
            <person name="Staton S.E."/>
            <person name="Sallet E."/>
            <person name="Lelandais-Briere C."/>
            <person name="Moreau S."/>
            <person name="Carrere S."/>
            <person name="Blein T."/>
            <person name="Jardinaud M.F."/>
            <person name="Latrasse D."/>
            <person name="Zouine M."/>
            <person name="Zahm M."/>
            <person name="Kreplak J."/>
            <person name="Mayjonade B."/>
            <person name="Satge C."/>
            <person name="Perez M."/>
            <person name="Cauet S."/>
            <person name="Marande W."/>
            <person name="Chantry-Darmon C."/>
            <person name="Lopez-Roques C."/>
            <person name="Bouchez O."/>
            <person name="Berard A."/>
            <person name="Debelle F."/>
            <person name="Munos S."/>
            <person name="Bendahmane A."/>
            <person name="Berges H."/>
            <person name="Niebel A."/>
            <person name="Buitink J."/>
            <person name="Frugier F."/>
            <person name="Benhamed M."/>
            <person name="Crespi M."/>
            <person name="Gouzy J."/>
            <person name="Gamas P."/>
        </authorList>
    </citation>
    <scope>NUCLEOTIDE SEQUENCE [LARGE SCALE GENOMIC DNA]</scope>
    <source>
        <strain evidence="9">cv. Jemalong A17</strain>
    </source>
</reference>